<sequence>PRCNDLLFQSPLDASYTDVERFQSFVQTLRTRRCCLGTGWSRTACDSGAFDELGVSRQSQMDGFDEAESRVPLPPRKTQVQAKSKKARREKKKQQKL</sequence>
<dbReference type="Proteomes" id="UP000018948">
    <property type="component" value="Unassembled WGS sequence"/>
</dbReference>
<gene>
    <name evidence="2" type="ORF">F442_22647</name>
</gene>
<feature type="compositionally biased region" description="Basic residues" evidence="1">
    <location>
        <begin position="83"/>
        <end position="97"/>
    </location>
</feature>
<protein>
    <submittedName>
        <fullName evidence="2">Uncharacterized protein</fullName>
    </submittedName>
</protein>
<name>W2Y1K7_PHYNI</name>
<dbReference type="AlphaFoldDB" id="W2Y1K7"/>
<proteinExistence type="predicted"/>
<evidence type="ECO:0000256" key="1">
    <source>
        <dbReference type="SAM" id="MobiDB-lite"/>
    </source>
</evidence>
<evidence type="ECO:0000313" key="3">
    <source>
        <dbReference type="Proteomes" id="UP000018948"/>
    </source>
</evidence>
<dbReference type="EMBL" id="ANIY01005163">
    <property type="protein sequence ID" value="ETP28069.1"/>
    <property type="molecule type" value="Genomic_DNA"/>
</dbReference>
<accession>W2Y1K7</accession>
<organism evidence="2 3">
    <name type="scientific">Phytophthora nicotianae P10297</name>
    <dbReference type="NCBI Taxonomy" id="1317064"/>
    <lineage>
        <taxon>Eukaryota</taxon>
        <taxon>Sar</taxon>
        <taxon>Stramenopiles</taxon>
        <taxon>Oomycota</taxon>
        <taxon>Peronosporomycetes</taxon>
        <taxon>Peronosporales</taxon>
        <taxon>Peronosporaceae</taxon>
        <taxon>Phytophthora</taxon>
    </lineage>
</organism>
<comment type="caution">
    <text evidence="2">The sequence shown here is derived from an EMBL/GenBank/DDBJ whole genome shotgun (WGS) entry which is preliminary data.</text>
</comment>
<evidence type="ECO:0000313" key="2">
    <source>
        <dbReference type="EMBL" id="ETP28069.1"/>
    </source>
</evidence>
<feature type="region of interest" description="Disordered" evidence="1">
    <location>
        <begin position="61"/>
        <end position="97"/>
    </location>
</feature>
<reference evidence="2 3" key="1">
    <citation type="submission" date="2013-11" db="EMBL/GenBank/DDBJ databases">
        <title>The Genome Sequence of Phytophthora parasitica P10297.</title>
        <authorList>
            <consortium name="The Broad Institute Genomics Platform"/>
            <person name="Russ C."/>
            <person name="Tyler B."/>
            <person name="Panabieres F."/>
            <person name="Shan W."/>
            <person name="Tripathy S."/>
            <person name="Grunwald N."/>
            <person name="Machado M."/>
            <person name="Johnson C.S."/>
            <person name="Walker B."/>
            <person name="Young S.K."/>
            <person name="Zeng Q."/>
            <person name="Gargeya S."/>
            <person name="Fitzgerald M."/>
            <person name="Haas B."/>
            <person name="Abouelleil A."/>
            <person name="Allen A.W."/>
            <person name="Alvarado L."/>
            <person name="Arachchi H.M."/>
            <person name="Berlin A.M."/>
            <person name="Chapman S.B."/>
            <person name="Gainer-Dewar J."/>
            <person name="Goldberg J."/>
            <person name="Griggs A."/>
            <person name="Gujja S."/>
            <person name="Hansen M."/>
            <person name="Howarth C."/>
            <person name="Imamovic A."/>
            <person name="Ireland A."/>
            <person name="Larimer J."/>
            <person name="McCowan C."/>
            <person name="Murphy C."/>
            <person name="Pearson M."/>
            <person name="Poon T.W."/>
            <person name="Priest M."/>
            <person name="Roberts A."/>
            <person name="Saif S."/>
            <person name="Shea T."/>
            <person name="Sisk P."/>
            <person name="Sykes S."/>
            <person name="Wortman J."/>
            <person name="Nusbaum C."/>
            <person name="Birren B."/>
        </authorList>
    </citation>
    <scope>NUCLEOTIDE SEQUENCE [LARGE SCALE GENOMIC DNA]</scope>
    <source>
        <strain evidence="2 3">P10297</strain>
    </source>
</reference>
<feature type="non-terminal residue" evidence="2">
    <location>
        <position position="1"/>
    </location>
</feature>